<protein>
    <submittedName>
        <fullName evidence="1">Uncharacterized protein</fullName>
    </submittedName>
</protein>
<evidence type="ECO:0000313" key="2">
    <source>
        <dbReference type="Proteomes" id="UP000811246"/>
    </source>
</evidence>
<dbReference type="EMBL" id="CM031827">
    <property type="protein sequence ID" value="KAG6722691.1"/>
    <property type="molecule type" value="Genomic_DNA"/>
</dbReference>
<gene>
    <name evidence="1" type="ORF">I3842_03G172700</name>
</gene>
<sequence length="41" mass="4955">MRLFPCRSISHYVQIPHFSFQDLLKRTEVECDLLKGCHRHI</sequence>
<reference evidence="1" key="1">
    <citation type="submission" date="2021-01" db="EMBL/GenBank/DDBJ databases">
        <authorList>
            <person name="Lovell J.T."/>
            <person name="Bentley N."/>
            <person name="Bhattarai G."/>
            <person name="Jenkins J.W."/>
            <person name="Sreedasyam A."/>
            <person name="Alarcon Y."/>
            <person name="Bock C."/>
            <person name="Boston L."/>
            <person name="Carlson J."/>
            <person name="Cervantes K."/>
            <person name="Clermont K."/>
            <person name="Krom N."/>
            <person name="Kubenka K."/>
            <person name="Mamidi S."/>
            <person name="Mattison C."/>
            <person name="Monteros M."/>
            <person name="Pisani C."/>
            <person name="Plott C."/>
            <person name="Rajasekar S."/>
            <person name="Rhein H.S."/>
            <person name="Rohla C."/>
            <person name="Song M."/>
            <person name="Hilaire R.S."/>
            <person name="Shu S."/>
            <person name="Wells L."/>
            <person name="Wang X."/>
            <person name="Webber J."/>
            <person name="Heerema R.J."/>
            <person name="Klein P."/>
            <person name="Conner P."/>
            <person name="Grauke L."/>
            <person name="Grimwood J."/>
            <person name="Schmutz J."/>
            <person name="Randall J.J."/>
        </authorList>
    </citation>
    <scope>NUCLEOTIDE SEQUENCE</scope>
    <source>
        <tissue evidence="1">Leaf</tissue>
    </source>
</reference>
<organism evidence="1 2">
    <name type="scientific">Carya illinoinensis</name>
    <name type="common">Pecan</name>
    <dbReference type="NCBI Taxonomy" id="32201"/>
    <lineage>
        <taxon>Eukaryota</taxon>
        <taxon>Viridiplantae</taxon>
        <taxon>Streptophyta</taxon>
        <taxon>Embryophyta</taxon>
        <taxon>Tracheophyta</taxon>
        <taxon>Spermatophyta</taxon>
        <taxon>Magnoliopsida</taxon>
        <taxon>eudicotyledons</taxon>
        <taxon>Gunneridae</taxon>
        <taxon>Pentapetalae</taxon>
        <taxon>rosids</taxon>
        <taxon>fabids</taxon>
        <taxon>Fagales</taxon>
        <taxon>Juglandaceae</taxon>
        <taxon>Carya</taxon>
    </lineage>
</organism>
<comment type="caution">
    <text evidence="1">The sequence shown here is derived from an EMBL/GenBank/DDBJ whole genome shotgun (WGS) entry which is preliminary data.</text>
</comment>
<name>A0A922JW89_CARIL</name>
<proteinExistence type="predicted"/>
<evidence type="ECO:0000313" key="1">
    <source>
        <dbReference type="EMBL" id="KAG6722691.1"/>
    </source>
</evidence>
<accession>A0A922JW89</accession>
<dbReference type="AlphaFoldDB" id="A0A922JW89"/>
<dbReference type="Proteomes" id="UP000811246">
    <property type="component" value="Chromosome 3"/>
</dbReference>